<dbReference type="EMBL" id="CAESAQ020000056">
    <property type="protein sequence ID" value="CAB5499794.1"/>
    <property type="molecule type" value="Genomic_DNA"/>
</dbReference>
<dbReference type="GO" id="GO:0044164">
    <property type="term" value="C:host cell cytosol"/>
    <property type="evidence" value="ECO:0007669"/>
    <property type="project" value="UniProtKB-SubCell"/>
</dbReference>
<keyword evidence="13" id="KW-0068">Autocatalytic cleavage</keyword>
<dbReference type="GO" id="GO:0020002">
    <property type="term" value="C:host cell plasma membrane"/>
    <property type="evidence" value="ECO:0007669"/>
    <property type="project" value="UniProtKB-SubCell"/>
</dbReference>
<evidence type="ECO:0000256" key="5">
    <source>
        <dbReference type="ARBA" id="ARBA00022525"/>
    </source>
</evidence>
<keyword evidence="8" id="KW-0808">Transferase</keyword>
<keyword evidence="4" id="KW-1032">Host cell membrane</keyword>
<evidence type="ECO:0000256" key="3">
    <source>
        <dbReference type="ARBA" id="ARBA00004613"/>
    </source>
</evidence>
<keyword evidence="16" id="KW-0843">Virulence</keyword>
<evidence type="ECO:0000256" key="8">
    <source>
        <dbReference type="ARBA" id="ARBA00022679"/>
    </source>
</evidence>
<feature type="domain" description="Peptidase C80" evidence="21">
    <location>
        <begin position="1781"/>
        <end position="1933"/>
    </location>
</feature>
<keyword evidence="12" id="KW-0788">Thiol protease</keyword>
<keyword evidence="14" id="KW-0460">Magnesium</keyword>
<feature type="domain" description="Peptidase C80" evidence="21">
    <location>
        <begin position="401"/>
        <end position="574"/>
    </location>
</feature>
<dbReference type="InterPro" id="IPR020974">
    <property type="entry name" value="CPD_dom"/>
</dbReference>
<feature type="non-terminal residue" evidence="22">
    <location>
        <position position="1"/>
    </location>
</feature>
<evidence type="ECO:0000256" key="2">
    <source>
        <dbReference type="ARBA" id="ARBA00004165"/>
    </source>
</evidence>
<keyword evidence="18" id="KW-0472">Membrane</keyword>
<dbReference type="CDD" id="cd20500">
    <property type="entry name" value="Peptidase_C80"/>
    <property type="match status" value="4"/>
</dbReference>
<evidence type="ECO:0000256" key="1">
    <source>
        <dbReference type="ARBA" id="ARBA00001946"/>
    </source>
</evidence>
<dbReference type="InterPro" id="IPR054555">
    <property type="entry name" value="T3SS_HopBF1-like"/>
</dbReference>
<dbReference type="Pfam" id="PF11713">
    <property type="entry name" value="Peptidase_C80"/>
    <property type="match status" value="4"/>
</dbReference>
<dbReference type="Gene3D" id="3.40.50.11050">
    <property type="match status" value="5"/>
</dbReference>
<keyword evidence="15" id="KW-1043">Host membrane</keyword>
<dbReference type="InterPro" id="IPR038383">
    <property type="entry name" value="CPD_dom_sf"/>
</dbReference>
<evidence type="ECO:0000256" key="20">
    <source>
        <dbReference type="ARBA" id="ARBA00023586"/>
    </source>
</evidence>
<dbReference type="Proteomes" id="UP000643672">
    <property type="component" value="Unassembled WGS sequence"/>
</dbReference>
<name>A0A8H8XDE8_9GAMM</name>
<dbReference type="RefSeq" id="WP_202763031.1">
    <property type="nucleotide sequence ID" value="NZ_CAESAQ020000056.1"/>
</dbReference>
<feature type="non-terminal residue" evidence="22">
    <location>
        <position position="1933"/>
    </location>
</feature>
<dbReference type="GO" id="GO:0008289">
    <property type="term" value="F:lipid binding"/>
    <property type="evidence" value="ECO:0007669"/>
    <property type="project" value="UniProtKB-KW"/>
</dbReference>
<keyword evidence="19" id="KW-1035">Host cytoplasm</keyword>
<evidence type="ECO:0000256" key="9">
    <source>
        <dbReference type="ARBA" id="ARBA00022723"/>
    </source>
</evidence>
<evidence type="ECO:0000256" key="4">
    <source>
        <dbReference type="ARBA" id="ARBA00022511"/>
    </source>
</evidence>
<dbReference type="GO" id="GO:0005576">
    <property type="term" value="C:extracellular region"/>
    <property type="evidence" value="ECO:0007669"/>
    <property type="project" value="UniProtKB-SubCell"/>
</dbReference>
<evidence type="ECO:0000256" key="14">
    <source>
        <dbReference type="ARBA" id="ARBA00022842"/>
    </source>
</evidence>
<keyword evidence="9" id="KW-0479">Metal-binding</keyword>
<evidence type="ECO:0000256" key="17">
    <source>
        <dbReference type="ARBA" id="ARBA00023121"/>
    </source>
</evidence>
<evidence type="ECO:0000313" key="23">
    <source>
        <dbReference type="Proteomes" id="UP000643672"/>
    </source>
</evidence>
<sequence length="1933" mass="218567">DGANQDLTRNFAKTIYNNTPALKSAEITGRHGDIQINPDGTKTMVVGGEKMIYQWNADLDIVTQQTEESKRVAEVLDGLKLGPFNSETSSQDDNIAYIKKLPTVLTNAEIDTDVILGSGAFKIAHAFRDNPNLIFLALIENDEVQDLEKEVKMLGKLNKLGVKTPKFYQKTSFTSEERLLQHGLIAQRIVGAEDLDLDENIEDKRLPQEVLDYSNQQTLRDIRHLQQVFIHNPNLIVSDFQGIIGKDGQLYIIDPMRVDNASVPPPKLTTNHEYNLFNLMRVEESILEHHRLFTESHTNHIIYIDKNLWESNDELREKLLKEDQGNKVIVQYDALTNEKTIITQPDNFRDLIFDTIEVITDDPGAQNADLQEDYMLFAEQEHWIMGDDLTFRANSLEGYNTLNLRSNGKNKHNVILRISDDSITRNAAESLYKKHPENSIIVTLDERGRLVFPRDVAFNPDDSVRLNIIGHPSDLEQVGARNLVRYTTQITEKYNMNSLQNESYLNRVALVGCESQELSKAYAKQFYTLRHLRGTVVTGRVGDMQINPDGGKTMEKGGQKIIHNWDYEGKQPVWQTIDAKRTGKILKSLKLGLGDTPSNIPDSLDYNDIGNKEGDGIMKTAYTLKDHPNLLFLQLDTETPLKVEKLEHEIAWINKMRELGIKTPEYYKAIVMTDQNHQKHHGILVERIPDAKVIRPDSPNLMKNEYITKRTLDDIQSLSDKFEQNPDLYIPDLQMLMGKDGQLYVFDPGSADSPMHQPDSPANQIARSMNMKELKKLIEKATLFLGKFNESNRMHAIFVDEALLKKDPNLEEKLINKAKKQQDLAIFSYNFEGMLVEPTLLYQPDNSQPIDRIEVMADKGNRSPNQIDMSFLTRDMPNISNDMIFRCRPAENFSNYRTNIIVQHGNSDTAIKAAQDLANKHPDNSIIVHFDADNKLVTSNNEFYTPKGNVRLSFVDHGGNFVTDESNMDNLIDKVKQITDTYGNENTYFERIALVGCDTDGVGKTLTKDFARAVYSDIPTLRNADITGRAGEVQVNDDGTKTMKTGGAKTVYSWDEAVEGNIKERSETVKRYSDSLENPLGKFDDQIREIDRLLDIKPMSESTEKILTDTRNALLEINLAYHTAPDNLSHIVSLLARHELKLKAYLDEHEDTQVKKSLEAFCDSLNIQGNNIQFEIDAQLSKEFSEILKWAPENQTLKLIAFHEKLLSKKNQYSQLALLTHQSLKEVKRSVSATLDKVEDIANKASTLDAEEKIKALAEANKYINYLHANLKYFKEADQTRVKEFKTKILPPLELSTWHRTKVVNTYRVPLVDDNAFRIVVQLSGDTDTANGAAYLAGKHFGNSTLVQIDKYGNYKVVHGPELKDIPDGKKAKFVFLGHGNSIKKTMGGRVASDMAKHILDLKLVIPKTVDITAVAIKGCCAGADYGKDILTELNKEKFRPLVTSKPGHTKVDHSGRQLTDGIYHSEDNRTAWKYNKDNKIVTIPYSDDKHHIVLAIDEHGEPKVIKTHDNKNWKEFKGELRVRIVAGGRMKTVDALMEFQEQLRDQGATMRQIDVEMGDQNWVGDSSTALHDYGGYARSMSDFIESNIAFHLDSGAHEGSTIFSYKDAPNREQLVFNPGYSIKSSDTCLSDRITLDYDKDNRPLLLTSTESDSDIFLSIYIGDADYKKEWVLSQLQKAKEVAGNSSILKVRVLTNTKYLMPIKDGRDLVNYLSQELEVRTEARHKGVNDSQFRLLLSKNPGDSEVKMEHLAETTSHRNIPLHNWGDLSQEQINKLAAESQRTKPSLVNHDYQVLIQTEADDNVKDSTLKLASKHPTQTTIVQMQKDGTYKVVYGLELKDIIGKVKMVAVGYGREKNGVQTLGGRNESELSDNILTLKRDLNPTNTTIGRTSLVGCNLESNNPTNNPDSQYGKQVIQRLHQGGINGDLSVRSS</sequence>
<proteinExistence type="predicted"/>
<evidence type="ECO:0000313" key="22">
    <source>
        <dbReference type="EMBL" id="CAB5499794.1"/>
    </source>
</evidence>
<evidence type="ECO:0000256" key="6">
    <source>
        <dbReference type="ARBA" id="ARBA00022656"/>
    </source>
</evidence>
<dbReference type="GO" id="GO:0046872">
    <property type="term" value="F:metal ion binding"/>
    <property type="evidence" value="ECO:0007669"/>
    <property type="project" value="UniProtKB-KW"/>
</dbReference>
<evidence type="ECO:0000256" key="11">
    <source>
        <dbReference type="ARBA" id="ARBA00022801"/>
    </source>
</evidence>
<keyword evidence="11" id="KW-0378">Hydrolase</keyword>
<feature type="domain" description="Peptidase C80" evidence="21">
    <location>
        <begin position="887"/>
        <end position="1075"/>
    </location>
</feature>
<evidence type="ECO:0000256" key="7">
    <source>
        <dbReference type="ARBA" id="ARBA00022670"/>
    </source>
</evidence>
<dbReference type="PROSITE" id="PS51771">
    <property type="entry name" value="CGT_MARTX_CPD"/>
    <property type="match status" value="4"/>
</dbReference>
<organism evidence="22 23">
    <name type="scientific">Bathymodiolus thermophilus thioautotrophic gill symbiont</name>
    <dbReference type="NCBI Taxonomy" id="2360"/>
    <lineage>
        <taxon>Bacteria</taxon>
        <taxon>Pseudomonadati</taxon>
        <taxon>Pseudomonadota</taxon>
        <taxon>Gammaproteobacteria</taxon>
        <taxon>sulfur-oxidizing symbionts</taxon>
    </lineage>
</organism>
<keyword evidence="10" id="KW-0677">Repeat</keyword>
<gene>
    <name evidence="22" type="ORF">THERMOS_1087</name>
</gene>
<dbReference type="CDD" id="cd20900">
    <property type="entry name" value="HopBF1"/>
    <property type="match status" value="2"/>
</dbReference>
<reference evidence="22 23" key="1">
    <citation type="submission" date="2020-05" db="EMBL/GenBank/DDBJ databases">
        <authorList>
            <person name="Petersen J."/>
            <person name="Sayavedra L."/>
        </authorList>
    </citation>
    <scope>NUCLEOTIDE SEQUENCE [LARGE SCALE GENOMIC DNA]</scope>
    <source>
        <strain evidence="22">B thermophilus SOXS</strain>
    </source>
</reference>
<feature type="domain" description="Peptidase C80" evidence="21">
    <location>
        <begin position="1306"/>
        <end position="1486"/>
    </location>
</feature>
<accession>A0A8H8XDE8</accession>
<keyword evidence="6" id="KW-0800">Toxin</keyword>
<keyword evidence="23" id="KW-1185">Reference proteome</keyword>
<keyword evidence="5" id="KW-0964">Secreted</keyword>
<comment type="cofactor">
    <cofactor evidence="1">
        <name>Mg(2+)</name>
        <dbReference type="ChEBI" id="CHEBI:18420"/>
    </cofactor>
</comment>
<evidence type="ECO:0000256" key="10">
    <source>
        <dbReference type="ARBA" id="ARBA00022737"/>
    </source>
</evidence>
<keyword evidence="17" id="KW-0446">Lipid-binding</keyword>
<dbReference type="GO" id="GO:0090729">
    <property type="term" value="F:toxin activity"/>
    <property type="evidence" value="ECO:0007669"/>
    <property type="project" value="UniProtKB-KW"/>
</dbReference>
<evidence type="ECO:0000256" key="12">
    <source>
        <dbReference type="ARBA" id="ARBA00022807"/>
    </source>
</evidence>
<comment type="caution">
    <text evidence="22">The sequence shown here is derived from an EMBL/GenBank/DDBJ whole genome shotgun (WGS) entry which is preliminary data.</text>
</comment>
<protein>
    <recommendedName>
        <fullName evidence="21">Peptidase C80 domain-containing protein</fullName>
    </recommendedName>
</protein>
<evidence type="ECO:0000256" key="13">
    <source>
        <dbReference type="ARBA" id="ARBA00022813"/>
    </source>
</evidence>
<dbReference type="GO" id="GO:0016740">
    <property type="term" value="F:transferase activity"/>
    <property type="evidence" value="ECO:0007669"/>
    <property type="project" value="UniProtKB-KW"/>
</dbReference>
<dbReference type="GO" id="GO:0008234">
    <property type="term" value="F:cysteine-type peptidase activity"/>
    <property type="evidence" value="ECO:0007669"/>
    <property type="project" value="UniProtKB-KW"/>
</dbReference>
<evidence type="ECO:0000256" key="16">
    <source>
        <dbReference type="ARBA" id="ARBA00023026"/>
    </source>
</evidence>
<dbReference type="GO" id="GO:0006508">
    <property type="term" value="P:proteolysis"/>
    <property type="evidence" value="ECO:0007669"/>
    <property type="project" value="UniProtKB-KW"/>
</dbReference>
<keyword evidence="7" id="KW-0645">Protease</keyword>
<comment type="subcellular location">
    <subcellularLocation>
        <location evidence="2">Host cell membrane</location>
    </subcellularLocation>
    <subcellularLocation>
        <location evidence="20">Host cytoplasm</location>
        <location evidence="20">Host cytosol</location>
    </subcellularLocation>
    <subcellularLocation>
        <location evidence="3">Secreted</location>
    </subcellularLocation>
</comment>
<evidence type="ECO:0000259" key="21">
    <source>
        <dbReference type="PROSITE" id="PS51771"/>
    </source>
</evidence>
<evidence type="ECO:0000256" key="15">
    <source>
        <dbReference type="ARBA" id="ARBA00022870"/>
    </source>
</evidence>
<evidence type="ECO:0000256" key="19">
    <source>
        <dbReference type="ARBA" id="ARBA00023200"/>
    </source>
</evidence>
<evidence type="ECO:0000256" key="18">
    <source>
        <dbReference type="ARBA" id="ARBA00023136"/>
    </source>
</evidence>